<feature type="region of interest" description="Disordered" evidence="2">
    <location>
        <begin position="250"/>
        <end position="269"/>
    </location>
</feature>
<dbReference type="STRING" id="443144.GM21_0819"/>
<accession>C6E149</accession>
<organism evidence="4">
    <name type="scientific">Geobacter sp. (strain M21)</name>
    <dbReference type="NCBI Taxonomy" id="443144"/>
    <lineage>
        <taxon>Bacteria</taxon>
        <taxon>Pseudomonadati</taxon>
        <taxon>Thermodesulfobacteriota</taxon>
        <taxon>Desulfuromonadia</taxon>
        <taxon>Geobacterales</taxon>
        <taxon>Geobacteraceae</taxon>
        <taxon>Geobacter</taxon>
    </lineage>
</organism>
<dbReference type="EMBL" id="CP001661">
    <property type="protein sequence ID" value="ACT16889.1"/>
    <property type="molecule type" value="Genomic_DNA"/>
</dbReference>
<evidence type="ECO:0000256" key="2">
    <source>
        <dbReference type="SAM" id="MobiDB-lite"/>
    </source>
</evidence>
<dbReference type="Gene3D" id="1.25.40.20">
    <property type="entry name" value="Ankyrin repeat-containing domain"/>
    <property type="match status" value="1"/>
</dbReference>
<gene>
    <name evidence="4" type="ordered locus">GM21_0819</name>
</gene>
<dbReference type="eggNOG" id="COG0666">
    <property type="taxonomic scope" value="Bacteria"/>
</dbReference>
<dbReference type="InterPro" id="IPR002110">
    <property type="entry name" value="Ankyrin_rpt"/>
</dbReference>
<evidence type="ECO:0000256" key="1">
    <source>
        <dbReference type="PROSITE-ProRule" id="PRU00023"/>
    </source>
</evidence>
<keyword evidence="3" id="KW-0732">Signal</keyword>
<feature type="repeat" description="ANK" evidence="1">
    <location>
        <begin position="177"/>
        <end position="209"/>
    </location>
</feature>
<dbReference type="SMART" id="SM00248">
    <property type="entry name" value="ANK"/>
    <property type="match status" value="3"/>
</dbReference>
<proteinExistence type="predicted"/>
<evidence type="ECO:0000313" key="4">
    <source>
        <dbReference type="EMBL" id="ACT16889.1"/>
    </source>
</evidence>
<dbReference type="KEGG" id="gem:GM21_0819"/>
<dbReference type="AlphaFoldDB" id="C6E149"/>
<dbReference type="InterPro" id="IPR036770">
    <property type="entry name" value="Ankyrin_rpt-contain_sf"/>
</dbReference>
<reference evidence="4" key="1">
    <citation type="submission" date="2009-07" db="EMBL/GenBank/DDBJ databases">
        <title>Complete sequence of Geobacter sp. M21.</title>
        <authorList>
            <consortium name="US DOE Joint Genome Institute"/>
            <person name="Lucas S."/>
            <person name="Copeland A."/>
            <person name="Lapidus A."/>
            <person name="Glavina del Rio T."/>
            <person name="Dalin E."/>
            <person name="Tice H."/>
            <person name="Bruce D."/>
            <person name="Goodwin L."/>
            <person name="Pitluck S."/>
            <person name="Saunders E."/>
            <person name="Brettin T."/>
            <person name="Detter J.C."/>
            <person name="Han C."/>
            <person name="Larimer F."/>
            <person name="Land M."/>
            <person name="Hauser L."/>
            <person name="Kyrpides N."/>
            <person name="Ovchinnikova G."/>
            <person name="Lovley D."/>
        </authorList>
    </citation>
    <scope>NUCLEOTIDE SEQUENCE [LARGE SCALE GENOMIC DNA]</scope>
    <source>
        <strain evidence="4">M21</strain>
    </source>
</reference>
<dbReference type="HOGENOM" id="CLU_1169335_0_0_7"/>
<sequence length="269" mass="29492">MKTPTLGRLLAHAWIIATCVLTALSSVESSAASLKAEDYFSGDQLAAYRLAQQGKTEQLAKAAKTVDLNLPGKQDLTLLGLAVITADRSAIVSLMRAGANPNQVIPNAGSPAILAITHHFNPPRTKALGALFDGGYDLNQLLSHGTPYMFYFIKYNHWPGLELALKRGGNINIRRSNGKSLLTYVIEGGDYSQARDLISKGADVTARGERDETALEAIEFHVTRVEPSIREVWKEVVAMRKLILSKLPDPKDRRSAFTDRAEEKIRQNP</sequence>
<protein>
    <submittedName>
        <fullName evidence="4">Ankyrin</fullName>
    </submittedName>
</protein>
<dbReference type="PROSITE" id="PS50088">
    <property type="entry name" value="ANK_REPEAT"/>
    <property type="match status" value="1"/>
</dbReference>
<feature type="signal peptide" evidence="3">
    <location>
        <begin position="1"/>
        <end position="31"/>
    </location>
</feature>
<evidence type="ECO:0000256" key="3">
    <source>
        <dbReference type="SAM" id="SignalP"/>
    </source>
</evidence>
<feature type="chain" id="PRO_5002964424" evidence="3">
    <location>
        <begin position="32"/>
        <end position="269"/>
    </location>
</feature>
<dbReference type="SUPFAM" id="SSF48403">
    <property type="entry name" value="Ankyrin repeat"/>
    <property type="match status" value="1"/>
</dbReference>
<keyword evidence="1" id="KW-0040">ANK repeat</keyword>
<name>C6E149_GEOSM</name>